<dbReference type="GO" id="GO:0032259">
    <property type="term" value="P:methylation"/>
    <property type="evidence" value="ECO:0007669"/>
    <property type="project" value="UniProtKB-KW"/>
</dbReference>
<keyword evidence="3" id="KW-1185">Reference proteome</keyword>
<accession>A0A2S5D0E0</accession>
<dbReference type="EMBL" id="PGLV01000001">
    <property type="protein sequence ID" value="POZ56521.1"/>
    <property type="molecule type" value="Genomic_DNA"/>
</dbReference>
<dbReference type="AlphaFoldDB" id="A0A2S5D0E0"/>
<evidence type="ECO:0000313" key="2">
    <source>
        <dbReference type="EMBL" id="POZ56521.1"/>
    </source>
</evidence>
<evidence type="ECO:0000313" key="3">
    <source>
        <dbReference type="Proteomes" id="UP000237319"/>
    </source>
</evidence>
<dbReference type="GO" id="GO:0008757">
    <property type="term" value="F:S-adenosylmethionine-dependent methyltransferase activity"/>
    <property type="evidence" value="ECO:0007669"/>
    <property type="project" value="InterPro"/>
</dbReference>
<dbReference type="PANTHER" id="PTHR43861:SF1">
    <property type="entry name" value="TRANS-ACONITATE 2-METHYLTRANSFERASE"/>
    <property type="match status" value="1"/>
</dbReference>
<dbReference type="Pfam" id="PF08241">
    <property type="entry name" value="Methyltransf_11"/>
    <property type="match status" value="1"/>
</dbReference>
<comment type="caution">
    <text evidence="2">The sequence shown here is derived from an EMBL/GenBank/DDBJ whole genome shotgun (WGS) entry which is preliminary data.</text>
</comment>
<protein>
    <submittedName>
        <fullName evidence="2">Malonyl-acyl-carrier protein O-methyltransferase</fullName>
        <ecNumber evidence="2">2.1.1.197</ecNumber>
    </submittedName>
</protein>
<keyword evidence="2" id="KW-0808">Transferase</keyword>
<gene>
    <name evidence="2" type="primary">bioC</name>
    <name evidence="2" type="ORF">LYSIN_01304</name>
</gene>
<dbReference type="SUPFAM" id="SSF53335">
    <property type="entry name" value="S-adenosyl-L-methionine-dependent methyltransferases"/>
    <property type="match status" value="1"/>
</dbReference>
<name>A0A2S5D0E0_LYSSH</name>
<dbReference type="PANTHER" id="PTHR43861">
    <property type="entry name" value="TRANS-ACONITATE 2-METHYLTRANSFERASE-RELATED"/>
    <property type="match status" value="1"/>
</dbReference>
<feature type="domain" description="Methyltransferase type 11" evidence="1">
    <location>
        <begin position="47"/>
        <end position="141"/>
    </location>
</feature>
<dbReference type="InterPro" id="IPR013216">
    <property type="entry name" value="Methyltransf_11"/>
</dbReference>
<dbReference type="CDD" id="cd02440">
    <property type="entry name" value="AdoMet_MTases"/>
    <property type="match status" value="1"/>
</dbReference>
<dbReference type="GO" id="GO:0102130">
    <property type="term" value="F:malonyl-CoA methyltransferase activity"/>
    <property type="evidence" value="ECO:0007669"/>
    <property type="project" value="UniProtKB-EC"/>
</dbReference>
<dbReference type="InterPro" id="IPR029063">
    <property type="entry name" value="SAM-dependent_MTases_sf"/>
</dbReference>
<dbReference type="Gene3D" id="3.40.50.150">
    <property type="entry name" value="Vaccinia Virus protein VP39"/>
    <property type="match status" value="1"/>
</dbReference>
<organism evidence="2 3">
    <name type="scientific">Lysinibacillus sphaericus</name>
    <name type="common">Bacillus sphaericus</name>
    <dbReference type="NCBI Taxonomy" id="1421"/>
    <lineage>
        <taxon>Bacteria</taxon>
        <taxon>Bacillati</taxon>
        <taxon>Bacillota</taxon>
        <taxon>Bacilli</taxon>
        <taxon>Bacillales</taxon>
        <taxon>Bacillaceae</taxon>
        <taxon>Lysinibacillus</taxon>
    </lineage>
</organism>
<sequence length="255" mass="29218">MKQYIYDNNTFFRKYQEIRAREHNYNILLEQPNFLTLLPTLKNKIVLDIGCGVGDFAAYCLELGAKYVTGIDISSNMIAHAKTHHVYDNLLFEQVAFEEMTVPEGTIDFISSSLAFHYIADFQLLIKKISTALCEGGILLFSIEHPIVSANMGKDNWITTAEGNLLYFAIDNYQLEGLRTQHWLVDNVVKYHRTLSTIINTLIEHGLQIEKMVEPIPTKDAVSNLPNLNKEFRRPSFLIIRAKKILKNNHQNVSI</sequence>
<keyword evidence="2" id="KW-0489">Methyltransferase</keyword>
<proteinExistence type="predicted"/>
<dbReference type="EC" id="2.1.1.197" evidence="2"/>
<reference evidence="2 3" key="1">
    <citation type="submission" date="2017-11" db="EMBL/GenBank/DDBJ databases">
        <title>Genome sequence of Lysinibacillus sphaericus, a lignin-degrading bacteria isolated from municipal solid waste soil.</title>
        <authorList>
            <person name="Persinoti G.F."/>
            <person name="Paixao D.A."/>
            <person name="Bugg T.D."/>
            <person name="Squina F.M."/>
        </authorList>
    </citation>
    <scope>NUCLEOTIDE SEQUENCE [LARGE SCALE GENOMIC DNA]</scope>
    <source>
        <strain evidence="2 3">A1</strain>
    </source>
</reference>
<evidence type="ECO:0000259" key="1">
    <source>
        <dbReference type="Pfam" id="PF08241"/>
    </source>
</evidence>
<dbReference type="RefSeq" id="WP_103976618.1">
    <property type="nucleotide sequence ID" value="NZ_PGLV01000001.1"/>
</dbReference>
<dbReference type="Proteomes" id="UP000237319">
    <property type="component" value="Unassembled WGS sequence"/>
</dbReference>